<organism evidence="1 2">
    <name type="scientific">Coprinopsis marcescibilis</name>
    <name type="common">Agaric fungus</name>
    <name type="synonym">Psathyrella marcescibilis</name>
    <dbReference type="NCBI Taxonomy" id="230819"/>
    <lineage>
        <taxon>Eukaryota</taxon>
        <taxon>Fungi</taxon>
        <taxon>Dikarya</taxon>
        <taxon>Basidiomycota</taxon>
        <taxon>Agaricomycotina</taxon>
        <taxon>Agaricomycetes</taxon>
        <taxon>Agaricomycetidae</taxon>
        <taxon>Agaricales</taxon>
        <taxon>Agaricineae</taxon>
        <taxon>Psathyrellaceae</taxon>
        <taxon>Coprinopsis</taxon>
    </lineage>
</organism>
<dbReference type="SUPFAM" id="SSF56112">
    <property type="entry name" value="Protein kinase-like (PK-like)"/>
    <property type="match status" value="1"/>
</dbReference>
<accession>A0A5C3KBD2</accession>
<evidence type="ECO:0000313" key="2">
    <source>
        <dbReference type="Proteomes" id="UP000307440"/>
    </source>
</evidence>
<dbReference type="Gene3D" id="3.90.1200.10">
    <property type="match status" value="1"/>
</dbReference>
<evidence type="ECO:0008006" key="3">
    <source>
        <dbReference type="Google" id="ProtNLM"/>
    </source>
</evidence>
<reference evidence="1 2" key="1">
    <citation type="journal article" date="2019" name="Nat. Ecol. Evol.">
        <title>Megaphylogeny resolves global patterns of mushroom evolution.</title>
        <authorList>
            <person name="Varga T."/>
            <person name="Krizsan K."/>
            <person name="Foldi C."/>
            <person name="Dima B."/>
            <person name="Sanchez-Garcia M."/>
            <person name="Sanchez-Ramirez S."/>
            <person name="Szollosi G.J."/>
            <person name="Szarkandi J.G."/>
            <person name="Papp V."/>
            <person name="Albert L."/>
            <person name="Andreopoulos W."/>
            <person name="Angelini C."/>
            <person name="Antonin V."/>
            <person name="Barry K.W."/>
            <person name="Bougher N.L."/>
            <person name="Buchanan P."/>
            <person name="Buyck B."/>
            <person name="Bense V."/>
            <person name="Catcheside P."/>
            <person name="Chovatia M."/>
            <person name="Cooper J."/>
            <person name="Damon W."/>
            <person name="Desjardin D."/>
            <person name="Finy P."/>
            <person name="Geml J."/>
            <person name="Haridas S."/>
            <person name="Hughes K."/>
            <person name="Justo A."/>
            <person name="Karasinski D."/>
            <person name="Kautmanova I."/>
            <person name="Kiss B."/>
            <person name="Kocsube S."/>
            <person name="Kotiranta H."/>
            <person name="LaButti K.M."/>
            <person name="Lechner B.E."/>
            <person name="Liimatainen K."/>
            <person name="Lipzen A."/>
            <person name="Lukacs Z."/>
            <person name="Mihaltcheva S."/>
            <person name="Morgado L.N."/>
            <person name="Niskanen T."/>
            <person name="Noordeloos M.E."/>
            <person name="Ohm R.A."/>
            <person name="Ortiz-Santana B."/>
            <person name="Ovrebo C."/>
            <person name="Racz N."/>
            <person name="Riley R."/>
            <person name="Savchenko A."/>
            <person name="Shiryaev A."/>
            <person name="Soop K."/>
            <person name="Spirin V."/>
            <person name="Szebenyi C."/>
            <person name="Tomsovsky M."/>
            <person name="Tulloss R.E."/>
            <person name="Uehling J."/>
            <person name="Grigoriev I.V."/>
            <person name="Vagvolgyi C."/>
            <person name="Papp T."/>
            <person name="Martin F.M."/>
            <person name="Miettinen O."/>
            <person name="Hibbett D.S."/>
            <person name="Nagy L.G."/>
        </authorList>
    </citation>
    <scope>NUCLEOTIDE SEQUENCE [LARGE SCALE GENOMIC DNA]</scope>
    <source>
        <strain evidence="1 2">CBS 121175</strain>
    </source>
</reference>
<dbReference type="Proteomes" id="UP000307440">
    <property type="component" value="Unassembled WGS sequence"/>
</dbReference>
<feature type="non-terminal residue" evidence="1">
    <location>
        <position position="1"/>
    </location>
</feature>
<dbReference type="STRING" id="230819.A0A5C3KBD2"/>
<dbReference type="InterPro" id="IPR011009">
    <property type="entry name" value="Kinase-like_dom_sf"/>
</dbReference>
<dbReference type="AlphaFoldDB" id="A0A5C3KBD2"/>
<dbReference type="EMBL" id="ML210532">
    <property type="protein sequence ID" value="TFK17310.1"/>
    <property type="molecule type" value="Genomic_DNA"/>
</dbReference>
<evidence type="ECO:0000313" key="1">
    <source>
        <dbReference type="EMBL" id="TFK17310.1"/>
    </source>
</evidence>
<proteinExistence type="predicted"/>
<keyword evidence="2" id="KW-1185">Reference proteome</keyword>
<sequence length="130" mass="15195">VPGPFNDSNEPQECVGLYFGEQGAGPFTSYAAMAKWFDDRRLQVINEEYECSGKLSYPVIPKFDRSRPLRMCHMDLNMRNVVVDSWGKVWLIDWERAGAYSEWMKYALWVLWSDAAHPGLSWGYWFLCRV</sequence>
<name>A0A5C3KBD2_COPMA</name>
<dbReference type="OrthoDB" id="4177236at2759"/>
<gene>
    <name evidence="1" type="ORF">FA15DRAFT_605358</name>
</gene>
<protein>
    <recommendedName>
        <fullName evidence="3">Aminoglycoside phosphotransferase domain-containing protein</fullName>
    </recommendedName>
</protein>